<sequence length="59" mass="6190">MAPTREDRIFWIGGTVVMGLVFGILGSVLANPGAGLAGGLAAALVWFVLGAVRRHDRQK</sequence>
<evidence type="ECO:0000313" key="2">
    <source>
        <dbReference type="EMBL" id="NDL56310.1"/>
    </source>
</evidence>
<proteinExistence type="predicted"/>
<keyword evidence="3" id="KW-1185">Reference proteome</keyword>
<gene>
    <name evidence="2" type="ORF">F7O44_04410</name>
</gene>
<comment type="caution">
    <text evidence="2">The sequence shown here is derived from an EMBL/GenBank/DDBJ whole genome shotgun (WGS) entry which is preliminary data.</text>
</comment>
<keyword evidence="1" id="KW-1133">Transmembrane helix</keyword>
<accession>A0A7K3LZ86</accession>
<evidence type="ECO:0000313" key="3">
    <source>
        <dbReference type="Proteomes" id="UP000460435"/>
    </source>
</evidence>
<organism evidence="2 3">
    <name type="scientific">Phytoactinopolyspora mesophila</name>
    <dbReference type="NCBI Taxonomy" id="2650750"/>
    <lineage>
        <taxon>Bacteria</taxon>
        <taxon>Bacillati</taxon>
        <taxon>Actinomycetota</taxon>
        <taxon>Actinomycetes</taxon>
        <taxon>Jiangellales</taxon>
        <taxon>Jiangellaceae</taxon>
        <taxon>Phytoactinopolyspora</taxon>
    </lineage>
</organism>
<feature type="transmembrane region" description="Helical" evidence="1">
    <location>
        <begin position="34"/>
        <end position="52"/>
    </location>
</feature>
<dbReference type="AlphaFoldDB" id="A0A7K3LZ86"/>
<feature type="transmembrane region" description="Helical" evidence="1">
    <location>
        <begin position="9"/>
        <end position="28"/>
    </location>
</feature>
<dbReference type="Proteomes" id="UP000460435">
    <property type="component" value="Unassembled WGS sequence"/>
</dbReference>
<evidence type="ECO:0000256" key="1">
    <source>
        <dbReference type="SAM" id="Phobius"/>
    </source>
</evidence>
<protein>
    <submittedName>
        <fullName evidence="2">Uncharacterized protein</fullName>
    </submittedName>
</protein>
<keyword evidence="1" id="KW-0812">Transmembrane</keyword>
<keyword evidence="1" id="KW-0472">Membrane</keyword>
<name>A0A7K3LZ86_9ACTN</name>
<dbReference type="EMBL" id="WLZY01000001">
    <property type="protein sequence ID" value="NDL56310.1"/>
    <property type="molecule type" value="Genomic_DNA"/>
</dbReference>
<reference evidence="2 3" key="1">
    <citation type="submission" date="2019-11" db="EMBL/GenBank/DDBJ databases">
        <authorList>
            <person name="Li X.-J."/>
            <person name="Feng X.-M."/>
        </authorList>
    </citation>
    <scope>NUCLEOTIDE SEQUENCE [LARGE SCALE GENOMIC DNA]</scope>
    <source>
        <strain evidence="2 3">XMNu-373</strain>
    </source>
</reference>
<dbReference type="RefSeq" id="WP_162448915.1">
    <property type="nucleotide sequence ID" value="NZ_WLZY01000001.1"/>
</dbReference>